<accession>V4B1X4</accession>
<dbReference type="RefSeq" id="XP_009048020.1">
    <property type="nucleotide sequence ID" value="XM_009049772.1"/>
</dbReference>
<dbReference type="HOGENOM" id="CLU_1143665_0_0_1"/>
<evidence type="ECO:0000313" key="2">
    <source>
        <dbReference type="Proteomes" id="UP000030746"/>
    </source>
</evidence>
<dbReference type="CTD" id="20237425"/>
<dbReference type="AlphaFoldDB" id="V4B1X4"/>
<protein>
    <submittedName>
        <fullName evidence="1">Uncharacterized protein</fullName>
    </submittedName>
</protein>
<organism evidence="1 2">
    <name type="scientific">Lottia gigantea</name>
    <name type="common">Giant owl limpet</name>
    <dbReference type="NCBI Taxonomy" id="225164"/>
    <lineage>
        <taxon>Eukaryota</taxon>
        <taxon>Metazoa</taxon>
        <taxon>Spiralia</taxon>
        <taxon>Lophotrochozoa</taxon>
        <taxon>Mollusca</taxon>
        <taxon>Gastropoda</taxon>
        <taxon>Patellogastropoda</taxon>
        <taxon>Lottioidea</taxon>
        <taxon>Lottiidae</taxon>
        <taxon>Lottia</taxon>
    </lineage>
</organism>
<dbReference type="KEGG" id="lgi:LOTGIDRAFT_157567"/>
<dbReference type="GeneID" id="20237425"/>
<name>V4B1X4_LOTGI</name>
<dbReference type="EMBL" id="KB200521">
    <property type="protein sequence ID" value="ESP01386.1"/>
    <property type="molecule type" value="Genomic_DNA"/>
</dbReference>
<evidence type="ECO:0000313" key="1">
    <source>
        <dbReference type="EMBL" id="ESP01386.1"/>
    </source>
</evidence>
<keyword evidence="2" id="KW-1185">Reference proteome</keyword>
<gene>
    <name evidence="1" type="ORF">LOTGIDRAFT_157567</name>
</gene>
<reference evidence="1 2" key="1">
    <citation type="journal article" date="2013" name="Nature">
        <title>Insights into bilaterian evolution from three spiralian genomes.</title>
        <authorList>
            <person name="Simakov O."/>
            <person name="Marletaz F."/>
            <person name="Cho S.J."/>
            <person name="Edsinger-Gonzales E."/>
            <person name="Havlak P."/>
            <person name="Hellsten U."/>
            <person name="Kuo D.H."/>
            <person name="Larsson T."/>
            <person name="Lv J."/>
            <person name="Arendt D."/>
            <person name="Savage R."/>
            <person name="Osoegawa K."/>
            <person name="de Jong P."/>
            <person name="Grimwood J."/>
            <person name="Chapman J.A."/>
            <person name="Shapiro H."/>
            <person name="Aerts A."/>
            <person name="Otillar R.P."/>
            <person name="Terry A.Y."/>
            <person name="Boore J.L."/>
            <person name="Grigoriev I.V."/>
            <person name="Lindberg D.R."/>
            <person name="Seaver E.C."/>
            <person name="Weisblat D.A."/>
            <person name="Putnam N.H."/>
            <person name="Rokhsar D.S."/>
        </authorList>
    </citation>
    <scope>NUCLEOTIDE SEQUENCE [LARGE SCALE GENOMIC DNA]</scope>
</reference>
<proteinExistence type="predicted"/>
<dbReference type="Proteomes" id="UP000030746">
    <property type="component" value="Unassembled WGS sequence"/>
</dbReference>
<sequence>MTIILPVISYYVDEVILDYLVNSNQSEIFTDNNSVILDLNQNNHIDNNNNNKTVNDEIDEFKEIENWAEEPWSNCIDVDVPEWAKIEGPVLEDNEKDLVWADDPWIQTPLVDIPPWMMLPGIDFNLDAFPWKTEVGMDDDNIEDLIESNTTINNWSDEFYFQAPLDVPNWALLPGIDYPSQTKNSPYWQYKLNNYHKIKDNFRQKVFKEQLRCIAEEIFM</sequence>